<gene>
    <name evidence="9" type="ORF">SAMN04489727_7040</name>
</gene>
<feature type="region of interest" description="Disordered" evidence="6">
    <location>
        <begin position="1"/>
        <end position="24"/>
    </location>
</feature>
<evidence type="ECO:0000256" key="6">
    <source>
        <dbReference type="SAM" id="MobiDB-lite"/>
    </source>
</evidence>
<dbReference type="InterPro" id="IPR037185">
    <property type="entry name" value="EmrE-like"/>
</dbReference>
<feature type="domain" description="EamA" evidence="8">
    <location>
        <begin position="199"/>
        <end position="341"/>
    </location>
</feature>
<name>A0A1H4Z1Q4_9PSEU</name>
<keyword evidence="10" id="KW-1185">Reference proteome</keyword>
<evidence type="ECO:0000256" key="3">
    <source>
        <dbReference type="ARBA" id="ARBA00022692"/>
    </source>
</evidence>
<feature type="transmembrane region" description="Helical" evidence="7">
    <location>
        <begin position="57"/>
        <end position="80"/>
    </location>
</feature>
<dbReference type="PANTHER" id="PTHR32322">
    <property type="entry name" value="INNER MEMBRANE TRANSPORTER"/>
    <property type="match status" value="1"/>
</dbReference>
<feature type="transmembrane region" description="Helical" evidence="7">
    <location>
        <begin position="116"/>
        <end position="137"/>
    </location>
</feature>
<comment type="subcellular location">
    <subcellularLocation>
        <location evidence="1">Membrane</location>
        <topology evidence="1">Multi-pass membrane protein</topology>
    </subcellularLocation>
</comment>
<evidence type="ECO:0000256" key="5">
    <source>
        <dbReference type="ARBA" id="ARBA00023136"/>
    </source>
</evidence>
<evidence type="ECO:0000256" key="7">
    <source>
        <dbReference type="SAM" id="Phobius"/>
    </source>
</evidence>
<dbReference type="EMBL" id="FNSO01000004">
    <property type="protein sequence ID" value="SED24093.1"/>
    <property type="molecule type" value="Genomic_DNA"/>
</dbReference>
<dbReference type="PANTHER" id="PTHR32322:SF2">
    <property type="entry name" value="EAMA DOMAIN-CONTAINING PROTEIN"/>
    <property type="match status" value="1"/>
</dbReference>
<keyword evidence="5 7" id="KW-0472">Membrane</keyword>
<comment type="similarity">
    <text evidence="2">Belongs to the EamA transporter family.</text>
</comment>
<dbReference type="Gene3D" id="1.10.3730.20">
    <property type="match status" value="1"/>
</dbReference>
<sequence>MPGCGPNVTKRAASARPDNRENHFGGDVEIAYSPTVTTELPVVAPPRVAHRGRGTSYVLLAALFFSTSGTLGKATMSAGITPQQVAAARIALAGLVLLAVVAVVAPRKLRVRRADLPVLAGYGLLGVAGVQLLYFVAAGRIPVGIAILLEFVSPVLIALWVRFVRRHRLPRAVWGGITLAMIGLALVAQVWEGVTLDGLGLLAGFGAALCSAAYFLLGERAVAGVEPLGLVTWGMVIGAVAISFVAPPWTWPAGLLGVPVGFGTWHPPVWLLLTLLVLVATVLAYACGISALRHLPASVASVLGLVEPVITTVAAWVLLGEQLAWPQLLGSAILLGGAYVVQRNSEILTT</sequence>
<feature type="transmembrane region" description="Helical" evidence="7">
    <location>
        <begin position="299"/>
        <end position="318"/>
    </location>
</feature>
<evidence type="ECO:0000313" key="9">
    <source>
        <dbReference type="EMBL" id="SED24093.1"/>
    </source>
</evidence>
<dbReference type="Pfam" id="PF00892">
    <property type="entry name" value="EamA"/>
    <property type="match status" value="2"/>
</dbReference>
<accession>A0A1H4Z1Q4</accession>
<feature type="transmembrane region" description="Helical" evidence="7">
    <location>
        <begin position="86"/>
        <end position="104"/>
    </location>
</feature>
<feature type="transmembrane region" description="Helical" evidence="7">
    <location>
        <begin position="269"/>
        <end position="292"/>
    </location>
</feature>
<evidence type="ECO:0000256" key="4">
    <source>
        <dbReference type="ARBA" id="ARBA00022989"/>
    </source>
</evidence>
<dbReference type="GO" id="GO:0016020">
    <property type="term" value="C:membrane"/>
    <property type="evidence" value="ECO:0007669"/>
    <property type="project" value="UniProtKB-SubCell"/>
</dbReference>
<dbReference type="InterPro" id="IPR000620">
    <property type="entry name" value="EamA_dom"/>
</dbReference>
<keyword evidence="4 7" id="KW-1133">Transmembrane helix</keyword>
<proteinExistence type="inferred from homology"/>
<evidence type="ECO:0000256" key="2">
    <source>
        <dbReference type="ARBA" id="ARBA00007362"/>
    </source>
</evidence>
<dbReference type="Proteomes" id="UP000199622">
    <property type="component" value="Unassembled WGS sequence"/>
</dbReference>
<dbReference type="SUPFAM" id="SSF103481">
    <property type="entry name" value="Multidrug resistance efflux transporter EmrE"/>
    <property type="match status" value="2"/>
</dbReference>
<feature type="transmembrane region" description="Helical" evidence="7">
    <location>
        <begin position="229"/>
        <end position="249"/>
    </location>
</feature>
<feature type="transmembrane region" description="Helical" evidence="7">
    <location>
        <begin position="143"/>
        <end position="161"/>
    </location>
</feature>
<dbReference type="AlphaFoldDB" id="A0A1H4Z1Q4"/>
<dbReference type="InterPro" id="IPR050638">
    <property type="entry name" value="AA-Vitamin_Transporters"/>
</dbReference>
<feature type="transmembrane region" description="Helical" evidence="7">
    <location>
        <begin position="173"/>
        <end position="192"/>
    </location>
</feature>
<protein>
    <submittedName>
        <fullName evidence="9">Threonine/homoserine efflux transporter RhtA</fullName>
    </submittedName>
</protein>
<reference evidence="10" key="1">
    <citation type="submission" date="2016-10" db="EMBL/GenBank/DDBJ databases">
        <authorList>
            <person name="Varghese N."/>
            <person name="Submissions S."/>
        </authorList>
    </citation>
    <scope>NUCLEOTIDE SEQUENCE [LARGE SCALE GENOMIC DNA]</scope>
    <source>
        <strain evidence="10">DSM 44544</strain>
    </source>
</reference>
<organism evidence="9 10">
    <name type="scientific">Amycolatopsis tolypomycina</name>
    <dbReference type="NCBI Taxonomy" id="208445"/>
    <lineage>
        <taxon>Bacteria</taxon>
        <taxon>Bacillati</taxon>
        <taxon>Actinomycetota</taxon>
        <taxon>Actinomycetes</taxon>
        <taxon>Pseudonocardiales</taxon>
        <taxon>Pseudonocardiaceae</taxon>
        <taxon>Amycolatopsis</taxon>
    </lineage>
</organism>
<feature type="domain" description="EamA" evidence="8">
    <location>
        <begin position="54"/>
        <end position="187"/>
    </location>
</feature>
<keyword evidence="3 7" id="KW-0812">Transmembrane</keyword>
<evidence type="ECO:0000313" key="10">
    <source>
        <dbReference type="Proteomes" id="UP000199622"/>
    </source>
</evidence>
<evidence type="ECO:0000256" key="1">
    <source>
        <dbReference type="ARBA" id="ARBA00004141"/>
    </source>
</evidence>
<dbReference type="STRING" id="208445.SAMN04489727_7040"/>
<feature type="transmembrane region" description="Helical" evidence="7">
    <location>
        <begin position="324"/>
        <end position="341"/>
    </location>
</feature>
<feature type="transmembrane region" description="Helical" evidence="7">
    <location>
        <begin position="198"/>
        <end position="217"/>
    </location>
</feature>
<evidence type="ECO:0000259" key="8">
    <source>
        <dbReference type="Pfam" id="PF00892"/>
    </source>
</evidence>